<keyword evidence="1" id="KW-0547">Nucleotide-binding</keyword>
<keyword evidence="1" id="KW-0067">ATP-binding</keyword>
<dbReference type="EC" id="2.7.7.7" evidence="1"/>
<organism evidence="1 2">
    <name type="scientific">Thalassotalea psychrophila</name>
    <dbReference type="NCBI Taxonomy" id="3065647"/>
    <lineage>
        <taxon>Bacteria</taxon>
        <taxon>Pseudomonadati</taxon>
        <taxon>Pseudomonadota</taxon>
        <taxon>Gammaproteobacteria</taxon>
        <taxon>Alteromonadales</taxon>
        <taxon>Colwelliaceae</taxon>
        <taxon>Thalassotalea</taxon>
    </lineage>
</organism>
<dbReference type="RefSeq" id="WP_348392522.1">
    <property type="nucleotide sequence ID" value="NZ_CP134145.1"/>
</dbReference>
<dbReference type="GO" id="GO:0005524">
    <property type="term" value="F:ATP binding"/>
    <property type="evidence" value="ECO:0007669"/>
    <property type="project" value="UniProtKB-KW"/>
</dbReference>
<keyword evidence="1" id="KW-0548">Nucleotidyltransferase</keyword>
<gene>
    <name evidence="1" type="ORF">RGQ13_05295</name>
</gene>
<accession>A0ABY9TX60</accession>
<dbReference type="SUPFAM" id="SSF102220">
    <property type="entry name" value="DNA polymerase III psi subunit"/>
    <property type="match status" value="1"/>
</dbReference>
<proteinExistence type="predicted"/>
<sequence length="153" mass="17384">MNINERQFQYLQTMGVSLWQSRPQFFQNNLPSSDVEQSATEPEVVTTKTVKTIEEDVQQESAIMHSFDNIEQFFSQPLSIDILIALNCDKSNVLLTTAGVQLDTLLWQFSSDDKCSYKEQTLTTPNLINLSKSNQLKSALWACLCSHINNCNN</sequence>
<reference evidence="2" key="1">
    <citation type="submission" date="2023-09" db="EMBL/GenBank/DDBJ databases">
        <authorList>
            <person name="Li S."/>
            <person name="Li X."/>
            <person name="Zhang C."/>
            <person name="Zhao Z."/>
        </authorList>
    </citation>
    <scope>NUCLEOTIDE SEQUENCE [LARGE SCALE GENOMIC DNA]</scope>
    <source>
        <strain evidence="2">SQ149</strain>
    </source>
</reference>
<dbReference type="GO" id="GO:0003887">
    <property type="term" value="F:DNA-directed DNA polymerase activity"/>
    <property type="evidence" value="ECO:0007669"/>
    <property type="project" value="UniProtKB-EC"/>
</dbReference>
<dbReference type="Gene3D" id="3.40.50.10220">
    <property type="entry name" value="DNA polymerase III, psi subunit"/>
    <property type="match status" value="1"/>
</dbReference>
<evidence type="ECO:0000313" key="2">
    <source>
        <dbReference type="Proteomes" id="UP001258994"/>
    </source>
</evidence>
<evidence type="ECO:0000313" key="1">
    <source>
        <dbReference type="EMBL" id="WNC73410.1"/>
    </source>
</evidence>
<name>A0ABY9TX60_9GAMM</name>
<protein>
    <submittedName>
        <fullName evidence="1">DNA polymerase III subunit psi</fullName>
        <ecNumber evidence="1">2.7.7.7</ecNumber>
    </submittedName>
</protein>
<keyword evidence="1" id="KW-0808">Transferase</keyword>
<keyword evidence="2" id="KW-1185">Reference proteome</keyword>
<dbReference type="Proteomes" id="UP001258994">
    <property type="component" value="Chromosome"/>
</dbReference>
<dbReference type="InterPro" id="IPR036654">
    <property type="entry name" value="DNA_pol_III_psi_sf"/>
</dbReference>
<dbReference type="EMBL" id="CP134145">
    <property type="protein sequence ID" value="WNC73410.1"/>
    <property type="molecule type" value="Genomic_DNA"/>
</dbReference>